<comment type="caution">
    <text evidence="1">The sequence shown here is derived from an EMBL/GenBank/DDBJ whole genome shotgun (WGS) entry which is preliminary data.</text>
</comment>
<evidence type="ECO:0000313" key="2">
    <source>
        <dbReference type="Proteomes" id="UP001209878"/>
    </source>
</evidence>
<proteinExistence type="predicted"/>
<gene>
    <name evidence="1" type="ORF">NP493_241g03000</name>
</gene>
<dbReference type="Proteomes" id="UP001209878">
    <property type="component" value="Unassembled WGS sequence"/>
</dbReference>
<organism evidence="1 2">
    <name type="scientific">Ridgeia piscesae</name>
    <name type="common">Tubeworm</name>
    <dbReference type="NCBI Taxonomy" id="27915"/>
    <lineage>
        <taxon>Eukaryota</taxon>
        <taxon>Metazoa</taxon>
        <taxon>Spiralia</taxon>
        <taxon>Lophotrochozoa</taxon>
        <taxon>Annelida</taxon>
        <taxon>Polychaeta</taxon>
        <taxon>Sedentaria</taxon>
        <taxon>Canalipalpata</taxon>
        <taxon>Sabellida</taxon>
        <taxon>Siboglinidae</taxon>
        <taxon>Ridgeia</taxon>
    </lineage>
</organism>
<evidence type="ECO:0000313" key="1">
    <source>
        <dbReference type="EMBL" id="KAK2185254.1"/>
    </source>
</evidence>
<reference evidence="1" key="1">
    <citation type="journal article" date="2023" name="Mol. Biol. Evol.">
        <title>Third-Generation Sequencing Reveals the Adaptive Role of the Epigenome in Three Deep-Sea Polychaetes.</title>
        <authorList>
            <person name="Perez M."/>
            <person name="Aroh O."/>
            <person name="Sun Y."/>
            <person name="Lan Y."/>
            <person name="Juniper S.K."/>
            <person name="Young C.R."/>
            <person name="Angers B."/>
            <person name="Qian P.Y."/>
        </authorList>
    </citation>
    <scope>NUCLEOTIDE SEQUENCE</scope>
    <source>
        <strain evidence="1">R07B-5</strain>
    </source>
</reference>
<name>A0AAD9UDE2_RIDPI</name>
<protein>
    <submittedName>
        <fullName evidence="1">Uncharacterized protein</fullName>
    </submittedName>
</protein>
<dbReference type="EMBL" id="JAODUO010000241">
    <property type="protein sequence ID" value="KAK2185254.1"/>
    <property type="molecule type" value="Genomic_DNA"/>
</dbReference>
<accession>A0AAD9UDE2</accession>
<keyword evidence="2" id="KW-1185">Reference proteome</keyword>
<dbReference type="AlphaFoldDB" id="A0AAD9UDE2"/>
<sequence>MRYTAVGMSWLRSHGNTYAPCRVVLPPPETEKSR</sequence>